<dbReference type="EMBL" id="JAUSTR010000036">
    <property type="protein sequence ID" value="MDQ0163988.1"/>
    <property type="molecule type" value="Genomic_DNA"/>
</dbReference>
<dbReference type="NCBIfam" id="NF010156">
    <property type="entry name" value="PRK13635.1"/>
    <property type="match status" value="1"/>
</dbReference>
<feature type="domain" description="ABC transporter" evidence="9">
    <location>
        <begin position="6"/>
        <end position="242"/>
    </location>
</feature>
<organism evidence="10 11">
    <name type="scientific">Aeribacillus alveayuensis</name>
    <dbReference type="NCBI Taxonomy" id="279215"/>
    <lineage>
        <taxon>Bacteria</taxon>
        <taxon>Bacillati</taxon>
        <taxon>Bacillota</taxon>
        <taxon>Bacilli</taxon>
        <taxon>Bacillales</taxon>
        <taxon>Bacillaceae</taxon>
        <taxon>Aeribacillus</taxon>
    </lineage>
</organism>
<reference evidence="10 11" key="1">
    <citation type="submission" date="2023-07" db="EMBL/GenBank/DDBJ databases">
        <title>Genomic Encyclopedia of Type Strains, Phase IV (KMG-IV): sequencing the most valuable type-strain genomes for metagenomic binning, comparative biology and taxonomic classification.</title>
        <authorList>
            <person name="Goeker M."/>
        </authorList>
    </citation>
    <scope>NUCLEOTIDE SEQUENCE [LARGE SCALE GENOMIC DNA]</scope>
    <source>
        <strain evidence="10 11">DSM 19092</strain>
    </source>
</reference>
<keyword evidence="8" id="KW-0472">Membrane</keyword>
<dbReference type="Proteomes" id="UP001225646">
    <property type="component" value="Unassembled WGS sequence"/>
</dbReference>
<evidence type="ECO:0000256" key="1">
    <source>
        <dbReference type="ARBA" id="ARBA00004202"/>
    </source>
</evidence>
<dbReference type="PROSITE" id="PS50893">
    <property type="entry name" value="ABC_TRANSPORTER_2"/>
    <property type="match status" value="1"/>
</dbReference>
<gene>
    <name evidence="10" type="ORF">J2S06_003132</name>
</gene>
<evidence type="ECO:0000256" key="2">
    <source>
        <dbReference type="ARBA" id="ARBA00005417"/>
    </source>
</evidence>
<keyword evidence="11" id="KW-1185">Reference proteome</keyword>
<comment type="caution">
    <text evidence="10">The sequence shown here is derived from an EMBL/GenBank/DDBJ whole genome shotgun (WGS) entry which is preliminary data.</text>
</comment>
<evidence type="ECO:0000313" key="10">
    <source>
        <dbReference type="EMBL" id="MDQ0163988.1"/>
    </source>
</evidence>
<keyword evidence="7" id="KW-1278">Translocase</keyword>
<evidence type="ECO:0000256" key="8">
    <source>
        <dbReference type="ARBA" id="ARBA00023136"/>
    </source>
</evidence>
<dbReference type="InterPro" id="IPR003439">
    <property type="entry name" value="ABC_transporter-like_ATP-bd"/>
</dbReference>
<dbReference type="CDD" id="cd03225">
    <property type="entry name" value="ABC_cobalt_CbiO_domain1"/>
    <property type="match status" value="1"/>
</dbReference>
<dbReference type="PANTHER" id="PTHR43553:SF24">
    <property type="entry name" value="ENERGY-COUPLING FACTOR TRANSPORTER ATP-BINDING PROTEIN ECFA1"/>
    <property type="match status" value="1"/>
</dbReference>
<keyword evidence="3" id="KW-0813">Transport</keyword>
<dbReference type="PROSITE" id="PS00211">
    <property type="entry name" value="ABC_TRANSPORTER_1"/>
    <property type="match status" value="1"/>
</dbReference>
<dbReference type="InterPro" id="IPR027417">
    <property type="entry name" value="P-loop_NTPase"/>
</dbReference>
<dbReference type="InterPro" id="IPR030947">
    <property type="entry name" value="EcfA_1"/>
</dbReference>
<keyword evidence="5" id="KW-0547">Nucleotide-binding</keyword>
<evidence type="ECO:0000256" key="6">
    <source>
        <dbReference type="ARBA" id="ARBA00022840"/>
    </source>
</evidence>
<dbReference type="GO" id="GO:0005524">
    <property type="term" value="F:ATP binding"/>
    <property type="evidence" value="ECO:0007669"/>
    <property type="project" value="UniProtKB-KW"/>
</dbReference>
<evidence type="ECO:0000256" key="5">
    <source>
        <dbReference type="ARBA" id="ARBA00022741"/>
    </source>
</evidence>
<evidence type="ECO:0000256" key="7">
    <source>
        <dbReference type="ARBA" id="ARBA00022967"/>
    </source>
</evidence>
<comment type="similarity">
    <text evidence="2">Belongs to the ABC transporter superfamily.</text>
</comment>
<dbReference type="Gene3D" id="3.40.50.300">
    <property type="entry name" value="P-loop containing nucleotide triphosphate hydrolases"/>
    <property type="match status" value="1"/>
</dbReference>
<dbReference type="PANTHER" id="PTHR43553">
    <property type="entry name" value="HEAVY METAL TRANSPORTER"/>
    <property type="match status" value="1"/>
</dbReference>
<dbReference type="SUPFAM" id="SSF52540">
    <property type="entry name" value="P-loop containing nucleoside triphosphate hydrolases"/>
    <property type="match status" value="1"/>
</dbReference>
<name>A0ABT9VSL6_9BACI</name>
<dbReference type="InterPro" id="IPR003593">
    <property type="entry name" value="AAA+_ATPase"/>
</dbReference>
<dbReference type="SMART" id="SM00382">
    <property type="entry name" value="AAA"/>
    <property type="match status" value="1"/>
</dbReference>
<accession>A0ABT9VSL6</accession>
<dbReference type="InterPro" id="IPR050095">
    <property type="entry name" value="ECF_ABC_transporter_ATP-bd"/>
</dbReference>
<dbReference type="NCBIfam" id="TIGR04520">
    <property type="entry name" value="ECF_ATPase_1"/>
    <property type="match status" value="1"/>
</dbReference>
<evidence type="ECO:0000313" key="11">
    <source>
        <dbReference type="Proteomes" id="UP001225646"/>
    </source>
</evidence>
<comment type="subcellular location">
    <subcellularLocation>
        <location evidence="1">Cell membrane</location>
        <topology evidence="1">Peripheral membrane protein</topology>
    </subcellularLocation>
</comment>
<proteinExistence type="inferred from homology"/>
<evidence type="ECO:0000259" key="9">
    <source>
        <dbReference type="PROSITE" id="PS50893"/>
    </source>
</evidence>
<keyword evidence="4" id="KW-1003">Cell membrane</keyword>
<evidence type="ECO:0000256" key="3">
    <source>
        <dbReference type="ARBA" id="ARBA00022448"/>
    </source>
</evidence>
<protein>
    <submittedName>
        <fullName evidence="10">Energy-coupling factor transport system ATP-binding protein</fullName>
        <ecNumber evidence="10">3.6.3.-</ecNumber>
    </submittedName>
</protein>
<keyword evidence="6 10" id="KW-0067">ATP-binding</keyword>
<dbReference type="NCBIfam" id="NF010167">
    <property type="entry name" value="PRK13648.1"/>
    <property type="match status" value="1"/>
</dbReference>
<sequence>MGREIIKVKNVTYRYREDRDERPALQNVSFSVNEGEWLAIVGHNGSGKSTLARILNGLLLPESGTVEVLGIPLNKKNVWDIRKKVGMVFQNPDNQFVGTTVRDDIAFGMENIGISREEMKRRIEWTTEKVNIKNFLDSEPHHLSGGQKQRVAIASVLAVQPKIIVLDEATSMLDPLGRKEVLSIMKELNIQGLVTIISITHDLDEAANANRIIVMNNGSIFTEGRPEEIFKLDDQLTKIGLDLPFPYKLSKKLSEIGISLQRHHLSEESLVDELCTLKWKT</sequence>
<dbReference type="InterPro" id="IPR017871">
    <property type="entry name" value="ABC_transporter-like_CS"/>
</dbReference>
<dbReference type="EC" id="3.6.3.-" evidence="10"/>
<keyword evidence="10" id="KW-0378">Hydrolase</keyword>
<evidence type="ECO:0000256" key="4">
    <source>
        <dbReference type="ARBA" id="ARBA00022475"/>
    </source>
</evidence>
<dbReference type="GO" id="GO:0016787">
    <property type="term" value="F:hydrolase activity"/>
    <property type="evidence" value="ECO:0007669"/>
    <property type="project" value="UniProtKB-KW"/>
</dbReference>
<dbReference type="InterPro" id="IPR015856">
    <property type="entry name" value="ABC_transpr_CbiO/EcfA_su"/>
</dbReference>
<dbReference type="Pfam" id="PF00005">
    <property type="entry name" value="ABC_tran"/>
    <property type="match status" value="1"/>
</dbReference>